<proteinExistence type="predicted"/>
<dbReference type="EMBL" id="BMMH01000008">
    <property type="protein sequence ID" value="GGL21067.1"/>
    <property type="molecule type" value="Genomic_DNA"/>
</dbReference>
<dbReference type="RefSeq" id="WP_058853860.1">
    <property type="nucleotide sequence ID" value="NZ_BMMH01000008.1"/>
</dbReference>
<reference evidence="2" key="2">
    <citation type="submission" date="2020-09" db="EMBL/GenBank/DDBJ databases">
        <authorList>
            <person name="Sun Q."/>
            <person name="Zhou Y."/>
        </authorList>
    </citation>
    <scope>NUCLEOTIDE SEQUENCE</scope>
    <source>
        <strain evidence="2">CGMCC 4.3508</strain>
    </source>
</reference>
<evidence type="ECO:0000313" key="2">
    <source>
        <dbReference type="EMBL" id="GGL21067.1"/>
    </source>
</evidence>
<gene>
    <name evidence="2" type="ORF">GCM10011588_39910</name>
</gene>
<organism evidence="2 3">
    <name type="scientific">Nocardia jinanensis</name>
    <dbReference type="NCBI Taxonomy" id="382504"/>
    <lineage>
        <taxon>Bacteria</taxon>
        <taxon>Bacillati</taxon>
        <taxon>Actinomycetota</taxon>
        <taxon>Actinomycetes</taxon>
        <taxon>Mycobacteriales</taxon>
        <taxon>Nocardiaceae</taxon>
        <taxon>Nocardia</taxon>
    </lineage>
</organism>
<dbReference type="InterPro" id="IPR045697">
    <property type="entry name" value="DUF5919"/>
</dbReference>
<protein>
    <recommendedName>
        <fullName evidence="1">DUF5919 domain-containing protein</fullName>
    </recommendedName>
</protein>
<sequence length="284" mass="31943">MATFLKVLLQQRHLQTVAAFNREYDRHALKIDPAIVGCGPKKAQFYRWLSGDISGLPYPHHRRILQDMFPGWSMEELFQHHAGADPDPVLPRIVVAPEPTPGVESPTADVESVFPSRAAFTQRMPPQQLFERARTIDMVGISLNLMCQQYPEHEIYRLLESGAEIRCLFLDPAGVQIKQRESEEGQEAGSLSGLTALNMRALQRIGSSSPTPHGFLRLRTYDEIARFNIVIVNSVRCVVQPYLPLARGLDSPTFVARRSGTSGIFDTFAAVFEGMWVRGKELRQ</sequence>
<dbReference type="Pfam" id="PF19319">
    <property type="entry name" value="DUF5919"/>
    <property type="match status" value="1"/>
</dbReference>
<comment type="caution">
    <text evidence="2">The sequence shown here is derived from an EMBL/GenBank/DDBJ whole genome shotgun (WGS) entry which is preliminary data.</text>
</comment>
<accession>A0A917VWD9</accession>
<feature type="domain" description="DUF5919" evidence="1">
    <location>
        <begin position="136"/>
        <end position="281"/>
    </location>
</feature>
<name>A0A917VWD9_9NOCA</name>
<keyword evidence="3" id="KW-1185">Reference proteome</keyword>
<reference evidence="2" key="1">
    <citation type="journal article" date="2014" name="Int. J. Syst. Evol. Microbiol.">
        <title>Complete genome sequence of Corynebacterium casei LMG S-19264T (=DSM 44701T), isolated from a smear-ripened cheese.</title>
        <authorList>
            <consortium name="US DOE Joint Genome Institute (JGI-PGF)"/>
            <person name="Walter F."/>
            <person name="Albersmeier A."/>
            <person name="Kalinowski J."/>
            <person name="Ruckert C."/>
        </authorList>
    </citation>
    <scope>NUCLEOTIDE SEQUENCE</scope>
    <source>
        <strain evidence="2">CGMCC 4.3508</strain>
    </source>
</reference>
<evidence type="ECO:0000313" key="3">
    <source>
        <dbReference type="Proteomes" id="UP000638263"/>
    </source>
</evidence>
<dbReference type="AlphaFoldDB" id="A0A917VWD9"/>
<dbReference type="Proteomes" id="UP000638263">
    <property type="component" value="Unassembled WGS sequence"/>
</dbReference>
<evidence type="ECO:0000259" key="1">
    <source>
        <dbReference type="Pfam" id="PF19319"/>
    </source>
</evidence>